<reference evidence="8" key="2">
    <citation type="submission" date="2015-01" db="EMBL/GenBank/DDBJ databases">
        <title>Evolutionary Origins and Diversification of the Mycorrhizal Mutualists.</title>
        <authorList>
            <consortium name="DOE Joint Genome Institute"/>
            <consortium name="Mycorrhizal Genomics Consortium"/>
            <person name="Kohler A."/>
            <person name="Kuo A."/>
            <person name="Nagy L.G."/>
            <person name="Floudas D."/>
            <person name="Copeland A."/>
            <person name="Barry K.W."/>
            <person name="Cichocki N."/>
            <person name="Veneault-Fourrey C."/>
            <person name="LaButti K."/>
            <person name="Lindquist E.A."/>
            <person name="Lipzen A."/>
            <person name="Lundell T."/>
            <person name="Morin E."/>
            <person name="Murat C."/>
            <person name="Riley R."/>
            <person name="Ohm R."/>
            <person name="Sun H."/>
            <person name="Tunlid A."/>
            <person name="Henrissat B."/>
            <person name="Grigoriev I.V."/>
            <person name="Hibbett D.S."/>
            <person name="Martin F."/>
        </authorList>
    </citation>
    <scope>NUCLEOTIDE SEQUENCE [LARGE SCALE GENOMIC DNA]</scope>
    <source>
        <strain evidence="8">F 1598</strain>
    </source>
</reference>
<evidence type="ECO:0000313" key="7">
    <source>
        <dbReference type="EMBL" id="KIM82389.1"/>
    </source>
</evidence>
<evidence type="ECO:0000256" key="2">
    <source>
        <dbReference type="ARBA" id="ARBA00022692"/>
    </source>
</evidence>
<keyword evidence="4 5" id="KW-0472">Membrane</keyword>
<feature type="transmembrane region" description="Helical" evidence="5">
    <location>
        <begin position="177"/>
        <end position="198"/>
    </location>
</feature>
<comment type="subcellular location">
    <subcellularLocation>
        <location evidence="1">Membrane</location>
        <topology evidence="1">Multi-pass membrane protein</topology>
    </subcellularLocation>
</comment>
<reference evidence="7 8" key="1">
    <citation type="submission" date="2014-04" db="EMBL/GenBank/DDBJ databases">
        <authorList>
            <consortium name="DOE Joint Genome Institute"/>
            <person name="Kuo A."/>
            <person name="Tarkka M."/>
            <person name="Buscot F."/>
            <person name="Kohler A."/>
            <person name="Nagy L.G."/>
            <person name="Floudas D."/>
            <person name="Copeland A."/>
            <person name="Barry K.W."/>
            <person name="Cichocki N."/>
            <person name="Veneault-Fourrey C."/>
            <person name="LaButti K."/>
            <person name="Lindquist E.A."/>
            <person name="Lipzen A."/>
            <person name="Lundell T."/>
            <person name="Morin E."/>
            <person name="Murat C."/>
            <person name="Sun H."/>
            <person name="Tunlid A."/>
            <person name="Henrissat B."/>
            <person name="Grigoriev I.V."/>
            <person name="Hibbett D.S."/>
            <person name="Martin F."/>
            <person name="Nordberg H.P."/>
            <person name="Cantor M.N."/>
            <person name="Hua S.X."/>
        </authorList>
    </citation>
    <scope>NUCLEOTIDE SEQUENCE [LARGE SCALE GENOMIC DNA]</scope>
    <source>
        <strain evidence="7 8">F 1598</strain>
    </source>
</reference>
<keyword evidence="3 5" id="KW-1133">Transmembrane helix</keyword>
<feature type="transmembrane region" description="Helical" evidence="5">
    <location>
        <begin position="417"/>
        <end position="437"/>
    </location>
</feature>
<feature type="transmembrane region" description="Helical" evidence="5">
    <location>
        <begin position="271"/>
        <end position="291"/>
    </location>
</feature>
<feature type="transmembrane region" description="Helical" evidence="5">
    <location>
        <begin position="84"/>
        <end position="107"/>
    </location>
</feature>
<feature type="transmembrane region" description="Helical" evidence="5">
    <location>
        <begin position="52"/>
        <end position="72"/>
    </location>
</feature>
<dbReference type="Gene3D" id="1.20.1250.20">
    <property type="entry name" value="MFS general substrate transporter like domains"/>
    <property type="match status" value="1"/>
</dbReference>
<keyword evidence="2 5" id="KW-0812">Transmembrane</keyword>
<dbReference type="Proteomes" id="UP000054166">
    <property type="component" value="Unassembled WGS sequence"/>
</dbReference>
<dbReference type="Pfam" id="PF07690">
    <property type="entry name" value="MFS_1"/>
    <property type="match status" value="1"/>
</dbReference>
<evidence type="ECO:0000259" key="6">
    <source>
        <dbReference type="PROSITE" id="PS50850"/>
    </source>
</evidence>
<dbReference type="InterPro" id="IPR011701">
    <property type="entry name" value="MFS"/>
</dbReference>
<evidence type="ECO:0000256" key="1">
    <source>
        <dbReference type="ARBA" id="ARBA00004141"/>
    </source>
</evidence>
<feature type="transmembrane region" description="Helical" evidence="5">
    <location>
        <begin position="348"/>
        <end position="373"/>
    </location>
</feature>
<dbReference type="PRINTS" id="PR01036">
    <property type="entry name" value="TCRTETB"/>
</dbReference>
<keyword evidence="8" id="KW-1185">Reference proteome</keyword>
<evidence type="ECO:0000313" key="8">
    <source>
        <dbReference type="Proteomes" id="UP000054166"/>
    </source>
</evidence>
<dbReference type="EMBL" id="KN832994">
    <property type="protein sequence ID" value="KIM82389.1"/>
    <property type="molecule type" value="Genomic_DNA"/>
</dbReference>
<proteinExistence type="predicted"/>
<evidence type="ECO:0000256" key="5">
    <source>
        <dbReference type="SAM" id="Phobius"/>
    </source>
</evidence>
<dbReference type="GO" id="GO:0005886">
    <property type="term" value="C:plasma membrane"/>
    <property type="evidence" value="ECO:0007669"/>
    <property type="project" value="TreeGrafter"/>
</dbReference>
<dbReference type="PANTHER" id="PTHR23502">
    <property type="entry name" value="MAJOR FACILITATOR SUPERFAMILY"/>
    <property type="match status" value="1"/>
</dbReference>
<accession>A0A0C3FRL6</accession>
<dbReference type="AlphaFoldDB" id="A0A0C3FRL6"/>
<feature type="transmembrane region" description="Helical" evidence="5">
    <location>
        <begin position="379"/>
        <end position="405"/>
    </location>
</feature>
<protein>
    <recommendedName>
        <fullName evidence="6">Major facilitator superfamily (MFS) profile domain-containing protein</fullName>
    </recommendedName>
</protein>
<dbReference type="InParanoid" id="A0A0C3FRL6"/>
<dbReference type="SUPFAM" id="SSF103473">
    <property type="entry name" value="MFS general substrate transporter"/>
    <property type="match status" value="1"/>
</dbReference>
<feature type="transmembrane region" description="Helical" evidence="5">
    <location>
        <begin position="114"/>
        <end position="132"/>
    </location>
</feature>
<feature type="domain" description="Major facilitator superfamily (MFS) profile" evidence="6">
    <location>
        <begin position="46"/>
        <end position="486"/>
    </location>
</feature>
<evidence type="ECO:0000256" key="3">
    <source>
        <dbReference type="ARBA" id="ARBA00022989"/>
    </source>
</evidence>
<dbReference type="STRING" id="765440.A0A0C3FRL6"/>
<sequence>MSSEETPLLDVQSQHEQVYKRFNRHQKRVFLAVVSWCGLLPRQLISRFESSYALILKIFTVFVSGSLVPSIPKIALDLDTTSSVISLAVSLSILGAAIGSLTCAAYSTFYGRRIIYLYSLPLMCMGSVGVALSNAVPELMIWRFLQAFGASAGLSVGSGVIADIYKLEERGTAMGVFYGAAMLGPSLAPVCSGLAAHYASWRDMQYALGICGLIAFVAVAAFLPETPHPKTKGVDRYYESLKGPGPLRRRFFWVNPLASLWLLRSPNLSTLVLVGMFALITDYVLLIPLAYTIGQTYGITNEALIGACFLPSGLGNIVGGVLSGRLSDRIVKKYRERRSGEWVPEDRLQGAIFGAAVLVPGSILASGLVTHFIRGNLGIGLNLVCLFFNGVGLTWVLGTLSAYAVDALHSRSAESVAALNGCRAILLAFGTTGILPLIERVGATGTDTITAGLAWIGFGILWLTIRYGDKMRGWVDIGYSTAADHY</sequence>
<name>A0A0C3FRL6_PILCF</name>
<dbReference type="InterPro" id="IPR036259">
    <property type="entry name" value="MFS_trans_sf"/>
</dbReference>
<organism evidence="7 8">
    <name type="scientific">Piloderma croceum (strain F 1598)</name>
    <dbReference type="NCBI Taxonomy" id="765440"/>
    <lineage>
        <taxon>Eukaryota</taxon>
        <taxon>Fungi</taxon>
        <taxon>Dikarya</taxon>
        <taxon>Basidiomycota</taxon>
        <taxon>Agaricomycotina</taxon>
        <taxon>Agaricomycetes</taxon>
        <taxon>Agaricomycetidae</taxon>
        <taxon>Atheliales</taxon>
        <taxon>Atheliaceae</taxon>
        <taxon>Piloderma</taxon>
    </lineage>
</organism>
<dbReference type="InterPro" id="IPR020846">
    <property type="entry name" value="MFS_dom"/>
</dbReference>
<gene>
    <name evidence="7" type="ORF">PILCRDRAFT_7791</name>
</gene>
<dbReference type="OrthoDB" id="3066029at2759"/>
<feature type="transmembrane region" description="Helical" evidence="5">
    <location>
        <begin position="449"/>
        <end position="465"/>
    </location>
</feature>
<dbReference type="HOGENOM" id="CLU_008455_8_0_1"/>
<dbReference type="PROSITE" id="PS50850">
    <property type="entry name" value="MFS"/>
    <property type="match status" value="1"/>
</dbReference>
<feature type="transmembrane region" description="Helical" evidence="5">
    <location>
        <begin position="204"/>
        <end position="223"/>
    </location>
</feature>
<feature type="transmembrane region" description="Helical" evidence="5">
    <location>
        <begin position="303"/>
        <end position="327"/>
    </location>
</feature>
<dbReference type="PANTHER" id="PTHR23502:SF64">
    <property type="entry name" value="TRANSPORTER, PUTATIVE (AFU_ORTHOLOGUE AFUA_3G11760)-RELATED"/>
    <property type="match status" value="1"/>
</dbReference>
<evidence type="ECO:0000256" key="4">
    <source>
        <dbReference type="ARBA" id="ARBA00023136"/>
    </source>
</evidence>
<dbReference type="GO" id="GO:0022857">
    <property type="term" value="F:transmembrane transporter activity"/>
    <property type="evidence" value="ECO:0007669"/>
    <property type="project" value="InterPro"/>
</dbReference>
<feature type="transmembrane region" description="Helical" evidence="5">
    <location>
        <begin position="29"/>
        <end position="45"/>
    </location>
</feature>
<feature type="transmembrane region" description="Helical" evidence="5">
    <location>
        <begin position="144"/>
        <end position="165"/>
    </location>
</feature>